<dbReference type="InterPro" id="IPR005532">
    <property type="entry name" value="SUMF_dom"/>
</dbReference>
<evidence type="ECO:0000259" key="5">
    <source>
        <dbReference type="PROSITE" id="PS50011"/>
    </source>
</evidence>
<dbReference type="InterPro" id="IPR008271">
    <property type="entry name" value="Ser/Thr_kinase_AS"/>
</dbReference>
<dbReference type="SUPFAM" id="SSF56436">
    <property type="entry name" value="C-type lectin-like"/>
    <property type="match status" value="1"/>
</dbReference>
<gene>
    <name evidence="6" type="primary">pknL</name>
    <name evidence="6" type="ORF">Pan265_01000</name>
</gene>
<dbReference type="PROSITE" id="PS50011">
    <property type="entry name" value="PROTEIN_KINASE_DOM"/>
    <property type="match status" value="1"/>
</dbReference>
<dbReference type="Gene3D" id="1.25.40.10">
    <property type="entry name" value="Tetratricopeptide repeat domain"/>
    <property type="match status" value="1"/>
</dbReference>
<dbReference type="SUPFAM" id="SSF56112">
    <property type="entry name" value="Protein kinase-like (PK-like)"/>
    <property type="match status" value="1"/>
</dbReference>
<dbReference type="PANTHER" id="PTHR43289:SF6">
    <property type="entry name" value="SERINE_THREONINE-PROTEIN KINASE NEKL-3"/>
    <property type="match status" value="1"/>
</dbReference>
<evidence type="ECO:0000313" key="6">
    <source>
        <dbReference type="EMBL" id="QDU70277.1"/>
    </source>
</evidence>
<dbReference type="InterPro" id="IPR042095">
    <property type="entry name" value="SUMF_sf"/>
</dbReference>
<keyword evidence="1 6" id="KW-0808">Transferase</keyword>
<dbReference type="EC" id="2.7.11.1" evidence="6"/>
<dbReference type="InterPro" id="IPR011009">
    <property type="entry name" value="Kinase-like_dom_sf"/>
</dbReference>
<name>A0A518BTI3_9BACT</name>
<dbReference type="SMART" id="SM00220">
    <property type="entry name" value="S_TKc"/>
    <property type="match status" value="1"/>
</dbReference>
<sequence>MTAPLPMPEDEAPGGPAVSVVEEQAGDSGLIGSTIGGKYKVEATIGQGGMGVVVKAIDINLQREVTIKRLNEAAIRSRTGIDRFFREARSVAALNHRNIVSIFELASDASGPYIVMEYLPGGDLEKKIAEQGQFSLDETIAIIKPIARGLTYAHSKGIVHRDIKPSNIILDGDGTPKIVDFGIARRDDHLDLSLTGQGIGTPAYMAPEQRQDSKRVDHRSDIFALAKTAYQMLTGDLPDTVYFDSLDPAVRPALERALKKDPVDRQASMAAFLKEFDVLAPLGDEEGTISATSSSAMVCPSCGSYNKIDAQFCHNCGAGMFEECPSCFVENRVGSKFCLACGISIEKYREGEEALRNARGYLEQADFEEAVSSAKLGMETGYHQAELEQVEREAIEQRTTIAKLRSQIDASFKAGDYRGAGRVAREALTIAPASRELKLQMSRIQKALHRNELEVAERDARTALQQRRYPDAVAAWKRLVQIDSNHPASNELTTAIKEQESDHRRRYQEATADRKAGRMSEAMAGIRSLRDNYGWDRNITIDAEAWEALEAKLEPCRSEALAFEEQGKPQKALASWEKALAILSHDAASLEGVERTTAARDALKAKNAKQRVRVLLGAAAVVAVVGGLPSGLYVYEASVTDSVDTLVDTALIAAADGNPDEALKRLDAARGASEHPLSFVEAWRSGRDGRIAQATYEVMLVDAAARFDASAMDASVARFGDALAYGAEWGLAEPTAAEAVDPLVDRAVALVREDQYEQARSLAEAIASLGVTGGSGADLSAAILEVAERRPEAEAARAGYLRALEGIDDPHGLLGETASGAMALEGAERGKALFERADSGASPLIEHGDVYAGAAEAYRQAAQAIVGVPSELVELETERAGLLARVEAIRAMQEPLSGEVLPASLSGLSELMLERAQSSLAYEQLDLERAGLLVGGGERLVAMLVRLESVDRERREARSRYERLHDELNGPFNALYGEAGDALIDFAGPLGEAVRESVARAEAADKAVEDELGRLSQVAAQAGDSEARLSTVSTVEESVGLIERQGEVSRSAYNEAIEMLPSAMREAAVVRLGRTQRNSIGMTFVPVEGGEVVMGHATRRSDASLGIGPGELRRQATIERPYLMSRFEVTRGQYEVYLRERLAREGLAAAEVDASVREALPWKRPASITREGRHFEQDDRHPVVFVSHGEASAFCAWLSEREGLTYRLPTEAEWEHAARGGADDAAAFHWGDSVTGRPRANGMPSGEGAGRYQWDKDDGFPFTAAVGTGVEPFAPNALGIYNVHGNVAEWVTGEGGEAVVKGGSWAQTVFDSRIGDRQTPDASTRTEFLGFRVVVAGD</sequence>
<reference evidence="6 7" key="1">
    <citation type="submission" date="2019-02" db="EMBL/GenBank/DDBJ databases">
        <title>Deep-cultivation of Planctomycetes and their phenomic and genomic characterization uncovers novel biology.</title>
        <authorList>
            <person name="Wiegand S."/>
            <person name="Jogler M."/>
            <person name="Boedeker C."/>
            <person name="Pinto D."/>
            <person name="Vollmers J."/>
            <person name="Rivas-Marin E."/>
            <person name="Kohn T."/>
            <person name="Peeters S.H."/>
            <person name="Heuer A."/>
            <person name="Rast P."/>
            <person name="Oberbeckmann S."/>
            <person name="Bunk B."/>
            <person name="Jeske O."/>
            <person name="Meyerdierks A."/>
            <person name="Storesund J.E."/>
            <person name="Kallscheuer N."/>
            <person name="Luecker S."/>
            <person name="Lage O.M."/>
            <person name="Pohl T."/>
            <person name="Merkel B.J."/>
            <person name="Hornburger P."/>
            <person name="Mueller R.-W."/>
            <person name="Bruemmer F."/>
            <person name="Labrenz M."/>
            <person name="Spormann A.M."/>
            <person name="Op den Camp H."/>
            <person name="Overmann J."/>
            <person name="Amann R."/>
            <person name="Jetten M.S.M."/>
            <person name="Mascher T."/>
            <person name="Medema M.H."/>
            <person name="Devos D.P."/>
            <person name="Kaster A.-K."/>
            <person name="Ovreas L."/>
            <person name="Rohde M."/>
            <person name="Galperin M.Y."/>
            <person name="Jogler C."/>
        </authorList>
    </citation>
    <scope>NUCLEOTIDE SEQUENCE [LARGE SCALE GENOMIC DNA]</scope>
    <source>
        <strain evidence="6 7">Pan265</strain>
    </source>
</reference>
<dbReference type="Pfam" id="PF03781">
    <property type="entry name" value="FGE-sulfatase"/>
    <property type="match status" value="1"/>
</dbReference>
<accession>A0A518BTI3</accession>
<dbReference type="InterPro" id="IPR016187">
    <property type="entry name" value="CTDL_fold"/>
</dbReference>
<dbReference type="PANTHER" id="PTHR43289">
    <property type="entry name" value="MITOGEN-ACTIVATED PROTEIN KINASE KINASE KINASE 20-RELATED"/>
    <property type="match status" value="1"/>
</dbReference>
<feature type="domain" description="Protein kinase" evidence="5">
    <location>
        <begin position="39"/>
        <end position="277"/>
    </location>
</feature>
<proteinExistence type="predicted"/>
<dbReference type="SMART" id="SM00028">
    <property type="entry name" value="TPR"/>
    <property type="match status" value="2"/>
</dbReference>
<dbReference type="Pfam" id="PF00069">
    <property type="entry name" value="Pkinase"/>
    <property type="match status" value="1"/>
</dbReference>
<dbReference type="KEGG" id="mcad:Pan265_01000"/>
<protein>
    <submittedName>
        <fullName evidence="6">Serine/threonine-protein kinase PknL</fullName>
        <ecNumber evidence="6">2.7.11.1</ecNumber>
    </submittedName>
</protein>
<dbReference type="InterPro" id="IPR025874">
    <property type="entry name" value="DZR"/>
</dbReference>
<evidence type="ECO:0000313" key="7">
    <source>
        <dbReference type="Proteomes" id="UP000320386"/>
    </source>
</evidence>
<evidence type="ECO:0000256" key="3">
    <source>
        <dbReference type="ARBA" id="ARBA00022777"/>
    </source>
</evidence>
<keyword evidence="7" id="KW-1185">Reference proteome</keyword>
<dbReference type="Pfam" id="PF12773">
    <property type="entry name" value="DZR"/>
    <property type="match status" value="1"/>
</dbReference>
<dbReference type="GO" id="GO:0004674">
    <property type="term" value="F:protein serine/threonine kinase activity"/>
    <property type="evidence" value="ECO:0007669"/>
    <property type="project" value="UniProtKB-EC"/>
</dbReference>
<evidence type="ECO:0000256" key="2">
    <source>
        <dbReference type="ARBA" id="ARBA00022741"/>
    </source>
</evidence>
<dbReference type="InterPro" id="IPR000719">
    <property type="entry name" value="Prot_kinase_dom"/>
</dbReference>
<keyword evidence="2" id="KW-0547">Nucleotide-binding</keyword>
<dbReference type="CDD" id="cd14014">
    <property type="entry name" value="STKc_PknB_like"/>
    <property type="match status" value="1"/>
</dbReference>
<keyword evidence="4" id="KW-0067">ATP-binding</keyword>
<organism evidence="6 7">
    <name type="scientific">Mucisphaera calidilacus</name>
    <dbReference type="NCBI Taxonomy" id="2527982"/>
    <lineage>
        <taxon>Bacteria</taxon>
        <taxon>Pseudomonadati</taxon>
        <taxon>Planctomycetota</taxon>
        <taxon>Phycisphaerae</taxon>
        <taxon>Phycisphaerales</taxon>
        <taxon>Phycisphaeraceae</taxon>
        <taxon>Mucisphaera</taxon>
    </lineage>
</organism>
<dbReference type="SUPFAM" id="SSF48452">
    <property type="entry name" value="TPR-like"/>
    <property type="match status" value="1"/>
</dbReference>
<dbReference type="GO" id="GO:0005524">
    <property type="term" value="F:ATP binding"/>
    <property type="evidence" value="ECO:0007669"/>
    <property type="project" value="UniProtKB-KW"/>
</dbReference>
<evidence type="ECO:0000256" key="1">
    <source>
        <dbReference type="ARBA" id="ARBA00022679"/>
    </source>
</evidence>
<dbReference type="InterPro" id="IPR011990">
    <property type="entry name" value="TPR-like_helical_dom_sf"/>
</dbReference>
<keyword evidence="3 6" id="KW-0418">Kinase</keyword>
<dbReference type="InterPro" id="IPR019734">
    <property type="entry name" value="TPR_rpt"/>
</dbReference>
<dbReference type="Gene3D" id="3.90.1580.10">
    <property type="entry name" value="paralog of FGE (formylglycine-generating enzyme)"/>
    <property type="match status" value="1"/>
</dbReference>
<dbReference type="EMBL" id="CP036280">
    <property type="protein sequence ID" value="QDU70277.1"/>
    <property type="molecule type" value="Genomic_DNA"/>
</dbReference>
<dbReference type="Proteomes" id="UP000320386">
    <property type="component" value="Chromosome"/>
</dbReference>
<dbReference type="Gene3D" id="1.10.510.10">
    <property type="entry name" value="Transferase(Phosphotransferase) domain 1"/>
    <property type="match status" value="1"/>
</dbReference>
<dbReference type="PROSITE" id="PS00108">
    <property type="entry name" value="PROTEIN_KINASE_ST"/>
    <property type="match status" value="1"/>
</dbReference>
<evidence type="ECO:0000256" key="4">
    <source>
        <dbReference type="ARBA" id="ARBA00022840"/>
    </source>
</evidence>